<reference evidence="2 3" key="1">
    <citation type="journal article" date="2010" name="PLoS ONE">
        <title>Genome erosion in a nitrogen-fixing vertically transmitted endosymbiotic multicellular cyanobacterium.</title>
        <authorList>
            <person name="Ran L."/>
            <person name="Larsson J."/>
            <person name="Vigil-Stenman T."/>
            <person name="Nylander J.A."/>
            <person name="Ininbergs K."/>
            <person name="Zheng W.W."/>
            <person name="Lapidus A."/>
            <person name="Lowry S."/>
            <person name="Haselkorn R."/>
            <person name="Bergman B."/>
        </authorList>
    </citation>
    <scope>NUCLEOTIDE SEQUENCE [LARGE SCALE GENOMIC DNA]</scope>
    <source>
        <strain evidence="2 3">0708</strain>
    </source>
</reference>
<keyword evidence="1" id="KW-0472">Membrane</keyword>
<feature type="transmembrane region" description="Helical" evidence="1">
    <location>
        <begin position="28"/>
        <end position="47"/>
    </location>
</feature>
<gene>
    <name evidence="2" type="ordered locus">Aazo_1972</name>
</gene>
<name>D7DWD3_NOSA0</name>
<dbReference type="KEGG" id="naz:Aazo_1972"/>
<dbReference type="HOGENOM" id="CLU_3120463_0_0_3"/>
<accession>D7DWD3</accession>
<dbReference type="RefSeq" id="WP_013191067.1">
    <property type="nucleotide sequence ID" value="NC_014248.1"/>
</dbReference>
<evidence type="ECO:0000256" key="1">
    <source>
        <dbReference type="SAM" id="Phobius"/>
    </source>
</evidence>
<evidence type="ECO:0000313" key="2">
    <source>
        <dbReference type="EMBL" id="ADI64050.1"/>
    </source>
</evidence>
<keyword evidence="1" id="KW-1133">Transmembrane helix</keyword>
<dbReference type="AlphaFoldDB" id="D7DWD3"/>
<evidence type="ECO:0000313" key="3">
    <source>
        <dbReference type="Proteomes" id="UP000001511"/>
    </source>
</evidence>
<protein>
    <submittedName>
        <fullName evidence="2">Uncharacterized protein</fullName>
    </submittedName>
</protein>
<organism evidence="2 3">
    <name type="scientific">Nostoc azollae (strain 0708)</name>
    <name type="common">Anabaena azollae (strain 0708)</name>
    <dbReference type="NCBI Taxonomy" id="551115"/>
    <lineage>
        <taxon>Bacteria</taxon>
        <taxon>Bacillati</taxon>
        <taxon>Cyanobacteriota</taxon>
        <taxon>Cyanophyceae</taxon>
        <taxon>Nostocales</taxon>
        <taxon>Nostocaceae</taxon>
        <taxon>Trichormus</taxon>
    </lineage>
</organism>
<keyword evidence="1" id="KW-0812">Transmembrane</keyword>
<dbReference type="EMBL" id="CP002059">
    <property type="protein sequence ID" value="ADI64050.1"/>
    <property type="molecule type" value="Genomic_DNA"/>
</dbReference>
<keyword evidence="3" id="KW-1185">Reference proteome</keyword>
<dbReference type="Proteomes" id="UP000001511">
    <property type="component" value="Chromosome"/>
</dbReference>
<proteinExistence type="predicted"/>
<sequence>MLFTEQRQAIVDCGFWICDLAHAQRQRLSLRIVGFGLVIYSIIASAIDLY</sequence>